<evidence type="ECO:0000313" key="2">
    <source>
        <dbReference type="EMBL" id="EKD25350.1"/>
    </source>
</evidence>
<dbReference type="EMBL" id="AMFJ01036087">
    <property type="protein sequence ID" value="EKD25350.1"/>
    <property type="molecule type" value="Genomic_DNA"/>
</dbReference>
<protein>
    <submittedName>
        <fullName evidence="2">Type IV secretory pathway VirB4 component-like protein</fullName>
    </submittedName>
</protein>
<dbReference type="PANTHER" id="PTHR30121">
    <property type="entry name" value="UNCHARACTERIZED PROTEIN YJGR-RELATED"/>
    <property type="match status" value="1"/>
</dbReference>
<dbReference type="Gene3D" id="3.40.50.300">
    <property type="entry name" value="P-loop containing nucleotide triphosphate hydrolases"/>
    <property type="match status" value="1"/>
</dbReference>
<feature type="domain" description="TraG P-loop" evidence="1">
    <location>
        <begin position="346"/>
        <end position="424"/>
    </location>
</feature>
<dbReference type="SUPFAM" id="SSF52540">
    <property type="entry name" value="P-loop containing nucleoside triphosphate hydrolases"/>
    <property type="match status" value="1"/>
</dbReference>
<organism evidence="2">
    <name type="scientific">uncultured bacterium</name>
    <name type="common">gcode 4</name>
    <dbReference type="NCBI Taxonomy" id="1234023"/>
    <lineage>
        <taxon>Bacteria</taxon>
        <taxon>environmental samples</taxon>
    </lineage>
</organism>
<dbReference type="Gene3D" id="1.10.8.730">
    <property type="match status" value="1"/>
</dbReference>
<reference evidence="2" key="1">
    <citation type="journal article" date="2012" name="Science">
        <title>Fermentation, hydrogen, and sulfur metabolism in multiple uncultivated bacterial phyla.</title>
        <authorList>
            <person name="Wrighton K.C."/>
            <person name="Thomas B.C."/>
            <person name="Sharon I."/>
            <person name="Miller C.S."/>
            <person name="Castelle C.J."/>
            <person name="VerBerkmoes N.C."/>
            <person name="Wilkins M.J."/>
            <person name="Hettich R.L."/>
            <person name="Lipton M.S."/>
            <person name="Williams K.H."/>
            <person name="Long P.E."/>
            <person name="Banfield J.F."/>
        </authorList>
    </citation>
    <scope>NUCLEOTIDE SEQUENCE [LARGE SCALE GENOMIC DNA]</scope>
</reference>
<dbReference type="InterPro" id="IPR027417">
    <property type="entry name" value="P-loop_NTPase"/>
</dbReference>
<dbReference type="CDD" id="cd01127">
    <property type="entry name" value="TrwB_TraG_TraD_VirD4"/>
    <property type="match status" value="1"/>
</dbReference>
<proteinExistence type="predicted"/>
<accession>K1X593</accession>
<sequence length="687" mass="78771">MVEIIKNVVYDTDYSAYVADGWYPLFQAPATAEKLWFFDKFLSGIFPSLFAKKWATGSTVAGAGMFAGKKKEALPENKEIKDKELREQVKYLLALPDDQYNDQKLTSKMRQYIWETEKEYTSVISDYKSHVAPSYWEFKSTHYNVSGIFWKSYYAQSYPSYIDALRTRDIFGFHAKWDMTRFIYPEDDAAIQSMLKNRATQLKAEVKDAMQKGITLDMEVEQQYRDVEMIREKLTTREERYFENSFYINIYDDTEEKLKETGKKIEQKISGYGIRIKSAIQRMDEGFSSGLPLCTDELAISRSSVTSSLSGGFPFISNDMVSETGILYGINLHTWGLVIFDRYSQKLQNMNSVILATSGAGKSFTVKLEVLRYLINDIDVIIIDPENEYKSLCEKVGGTYVNIATNSQQYLNPFDIPPRIEDVEYWKWDLLRSQIMNLIGMIQILIWGCTPEEEALLDKALQSTYSLKWFSFDVENYEGKQPPIMGDLMNVLEGMEGGERLALRLSKYVSGTFGKVFNNYTNIDINNKLTVISIRDLEDALKTPAMMNVLNRIWTKVRSHKKKRMLAVDEAWIMFQNETSAEFLFGLTKRARKYGLGITVISQDIEDFVRSKYGKPIISNCALQILLKQSTTSIKALNELLGLSEAEQRRLVSAWVGEGLIFAGNQHVGVKILASPEEKDFITTDVK</sequence>
<dbReference type="InterPro" id="IPR043964">
    <property type="entry name" value="P-loop_TraG"/>
</dbReference>
<dbReference type="InterPro" id="IPR051162">
    <property type="entry name" value="T4SS_component"/>
</dbReference>
<dbReference type="NCBIfam" id="NF045971">
    <property type="entry name" value="conju_CD1110"/>
    <property type="match status" value="1"/>
</dbReference>
<evidence type="ECO:0000259" key="1">
    <source>
        <dbReference type="Pfam" id="PF19044"/>
    </source>
</evidence>
<comment type="caution">
    <text evidence="2">The sequence shown here is derived from an EMBL/GenBank/DDBJ whole genome shotgun (WGS) entry which is preliminary data.</text>
</comment>
<dbReference type="Pfam" id="PF19044">
    <property type="entry name" value="P-loop_TraG"/>
    <property type="match status" value="2"/>
</dbReference>
<dbReference type="AlphaFoldDB" id="K1X593"/>
<dbReference type="PANTHER" id="PTHR30121:SF6">
    <property type="entry name" value="SLR6007 PROTEIN"/>
    <property type="match status" value="1"/>
</dbReference>
<gene>
    <name evidence="2" type="ORF">ACD_80C00080G0003</name>
</gene>
<feature type="domain" description="TraG P-loop" evidence="1">
    <location>
        <begin position="508"/>
        <end position="653"/>
    </location>
</feature>
<name>K1X593_9BACT</name>